<dbReference type="PANTHER" id="PTHR39150">
    <property type="entry name" value="54S RIBOSOMAL PROTEIN L28, MITOCHONDRIAL"/>
    <property type="match status" value="1"/>
</dbReference>
<dbReference type="EMBL" id="LSSL01002164">
    <property type="protein sequence ID" value="OLY81782.1"/>
    <property type="molecule type" value="Genomic_DNA"/>
</dbReference>
<gene>
    <name evidence="8" type="ORF">AYI68_g4111</name>
</gene>
<keyword evidence="3" id="KW-0809">Transit peptide</keyword>
<dbReference type="Gene3D" id="6.10.250.3440">
    <property type="match status" value="1"/>
</dbReference>
<protein>
    <recommendedName>
        <fullName evidence="7">Large ribosomal subunit protein mL40</fullName>
    </recommendedName>
</protein>
<dbReference type="PANTHER" id="PTHR39150:SF1">
    <property type="entry name" value="LARGE RIBOSOMAL SUBUNIT PROTEIN ML40"/>
    <property type="match status" value="1"/>
</dbReference>
<dbReference type="GO" id="GO:0005739">
    <property type="term" value="C:mitochondrion"/>
    <property type="evidence" value="ECO:0007669"/>
    <property type="project" value="UniProtKB-SubCell"/>
</dbReference>
<dbReference type="GO" id="GO:0003735">
    <property type="term" value="F:structural constituent of ribosome"/>
    <property type="evidence" value="ECO:0007669"/>
    <property type="project" value="InterPro"/>
</dbReference>
<evidence type="ECO:0000256" key="7">
    <source>
        <dbReference type="ARBA" id="ARBA00035192"/>
    </source>
</evidence>
<evidence type="ECO:0000256" key="3">
    <source>
        <dbReference type="ARBA" id="ARBA00022946"/>
    </source>
</evidence>
<evidence type="ECO:0000313" key="9">
    <source>
        <dbReference type="Proteomes" id="UP000187455"/>
    </source>
</evidence>
<comment type="caution">
    <text evidence="8">The sequence shown here is derived from an EMBL/GenBank/DDBJ whole genome shotgun (WGS) entry which is preliminary data.</text>
</comment>
<evidence type="ECO:0000256" key="6">
    <source>
        <dbReference type="ARBA" id="ARBA00023274"/>
    </source>
</evidence>
<keyword evidence="4 8" id="KW-0689">Ribosomal protein</keyword>
<dbReference type="AlphaFoldDB" id="A0A1R0GY05"/>
<comment type="subcellular location">
    <subcellularLocation>
        <location evidence="1">Mitochondrion</location>
    </subcellularLocation>
</comment>
<evidence type="ECO:0000313" key="8">
    <source>
        <dbReference type="EMBL" id="OLY81782.1"/>
    </source>
</evidence>
<sequence>MLRQIGRVFTRSYAAKASVQVTRSPKPGANVGHVDPRHEIMRKFLFEKEQKKLEGMTDADLERHETIETAYKMFRSEKSREMREARLAKFKAMEDAFKELELTDMRLLEDATRKSPNPLFPLQMRVPTDTPPKVIWNYTALSKQ</sequence>
<comment type="similarity">
    <text evidence="2">Belongs to the mitochondrion-specific ribosomal protein mL40 family.</text>
</comment>
<dbReference type="Proteomes" id="UP000187455">
    <property type="component" value="Unassembled WGS sequence"/>
</dbReference>
<evidence type="ECO:0000256" key="5">
    <source>
        <dbReference type="ARBA" id="ARBA00023128"/>
    </source>
</evidence>
<dbReference type="STRING" id="133383.A0A1R0GY05"/>
<dbReference type="GO" id="GO:1990904">
    <property type="term" value="C:ribonucleoprotein complex"/>
    <property type="evidence" value="ECO:0007669"/>
    <property type="project" value="UniProtKB-KW"/>
</dbReference>
<name>A0A1R0GY05_9FUNG</name>
<dbReference type="InterPro" id="IPR019192">
    <property type="entry name" value="Ribosomal_mL40"/>
</dbReference>
<organism evidence="8 9">
    <name type="scientific">Smittium mucronatum</name>
    <dbReference type="NCBI Taxonomy" id="133383"/>
    <lineage>
        <taxon>Eukaryota</taxon>
        <taxon>Fungi</taxon>
        <taxon>Fungi incertae sedis</taxon>
        <taxon>Zoopagomycota</taxon>
        <taxon>Kickxellomycotina</taxon>
        <taxon>Harpellomycetes</taxon>
        <taxon>Harpellales</taxon>
        <taxon>Legeriomycetaceae</taxon>
        <taxon>Smittium</taxon>
    </lineage>
</organism>
<dbReference type="InterPro" id="IPR042831">
    <property type="entry name" value="Ribosomal_mL40_fung"/>
</dbReference>
<dbReference type="GO" id="GO:0005840">
    <property type="term" value="C:ribosome"/>
    <property type="evidence" value="ECO:0007669"/>
    <property type="project" value="UniProtKB-KW"/>
</dbReference>
<proteinExistence type="inferred from homology"/>
<evidence type="ECO:0000256" key="1">
    <source>
        <dbReference type="ARBA" id="ARBA00004173"/>
    </source>
</evidence>
<evidence type="ECO:0000256" key="2">
    <source>
        <dbReference type="ARBA" id="ARBA00009360"/>
    </source>
</evidence>
<keyword evidence="6" id="KW-0687">Ribonucleoprotein</keyword>
<keyword evidence="5" id="KW-0496">Mitochondrion</keyword>
<reference evidence="8 9" key="1">
    <citation type="journal article" date="2016" name="Mol. Biol. Evol.">
        <title>Genome-Wide Survey of Gut Fungi (Harpellales) Reveals the First Horizontally Transferred Ubiquitin Gene from a Mosquito Host.</title>
        <authorList>
            <person name="Wang Y."/>
            <person name="White M.M."/>
            <person name="Kvist S."/>
            <person name="Moncalvo J.M."/>
        </authorList>
    </citation>
    <scope>NUCLEOTIDE SEQUENCE [LARGE SCALE GENOMIC DNA]</scope>
    <source>
        <strain evidence="8 9">ALG-7-W6</strain>
    </source>
</reference>
<evidence type="ECO:0000256" key="4">
    <source>
        <dbReference type="ARBA" id="ARBA00022980"/>
    </source>
</evidence>
<dbReference type="GO" id="GO:0032543">
    <property type="term" value="P:mitochondrial translation"/>
    <property type="evidence" value="ECO:0007669"/>
    <property type="project" value="InterPro"/>
</dbReference>
<accession>A0A1R0GY05</accession>
<dbReference type="Pfam" id="PF09812">
    <property type="entry name" value="MRP-L28"/>
    <property type="match status" value="1"/>
</dbReference>
<keyword evidence="9" id="KW-1185">Reference proteome</keyword>
<dbReference type="OrthoDB" id="2098203at2759"/>